<evidence type="ECO:0000256" key="14">
    <source>
        <dbReference type="ARBA" id="ARBA00026104"/>
    </source>
</evidence>
<feature type="compositionally biased region" description="Polar residues" evidence="15">
    <location>
        <begin position="564"/>
        <end position="602"/>
    </location>
</feature>
<evidence type="ECO:0000256" key="5">
    <source>
        <dbReference type="ARBA" id="ARBA00022692"/>
    </source>
</evidence>
<evidence type="ECO:0000313" key="18">
    <source>
        <dbReference type="Proteomes" id="UP001316803"/>
    </source>
</evidence>
<dbReference type="Proteomes" id="UP001316803">
    <property type="component" value="Unassembled WGS sequence"/>
</dbReference>
<name>A0AAN8I8S3_9EURO</name>
<keyword evidence="9" id="KW-0442">Lipid degradation</keyword>
<dbReference type="GO" id="GO:0005886">
    <property type="term" value="C:plasma membrane"/>
    <property type="evidence" value="ECO:0007669"/>
    <property type="project" value="UniProtKB-SubCell"/>
</dbReference>
<dbReference type="CDD" id="cd00519">
    <property type="entry name" value="Lipase_3"/>
    <property type="match status" value="1"/>
</dbReference>
<dbReference type="InterPro" id="IPR052214">
    <property type="entry name" value="DAG_Lipase-Related"/>
</dbReference>
<keyword evidence="11" id="KW-0443">Lipid metabolism</keyword>
<reference evidence="17 18" key="1">
    <citation type="submission" date="2022-12" db="EMBL/GenBank/DDBJ databases">
        <title>Genomic features and morphological characterization of a novel Knufia sp. strain isolated from spacecraft assembly facility.</title>
        <authorList>
            <person name="Teixeira M."/>
            <person name="Chander A.M."/>
            <person name="Stajich J.E."/>
            <person name="Venkateswaran K."/>
        </authorList>
    </citation>
    <scope>NUCLEOTIDE SEQUENCE [LARGE SCALE GENOMIC DNA]</scope>
    <source>
        <strain evidence="17 18">FJI-L2-BK-P2</strain>
    </source>
</reference>
<keyword evidence="4" id="KW-0597">Phosphoprotein</keyword>
<dbReference type="PANTHER" id="PTHR45792">
    <property type="entry name" value="DIACYLGLYCEROL LIPASE HOMOLOG-RELATED"/>
    <property type="match status" value="1"/>
</dbReference>
<keyword evidence="3" id="KW-1003">Cell membrane</keyword>
<accession>A0AAN8I8S3</accession>
<dbReference type="SUPFAM" id="SSF53474">
    <property type="entry name" value="alpha/beta-Hydrolases"/>
    <property type="match status" value="1"/>
</dbReference>
<dbReference type="AlphaFoldDB" id="A0AAN8I8S3"/>
<dbReference type="GO" id="GO:0046872">
    <property type="term" value="F:metal ion binding"/>
    <property type="evidence" value="ECO:0007669"/>
    <property type="project" value="UniProtKB-KW"/>
</dbReference>
<evidence type="ECO:0000256" key="3">
    <source>
        <dbReference type="ARBA" id="ARBA00022475"/>
    </source>
</evidence>
<organism evidence="17 18">
    <name type="scientific">Knufia fluminis</name>
    <dbReference type="NCBI Taxonomy" id="191047"/>
    <lineage>
        <taxon>Eukaryota</taxon>
        <taxon>Fungi</taxon>
        <taxon>Dikarya</taxon>
        <taxon>Ascomycota</taxon>
        <taxon>Pezizomycotina</taxon>
        <taxon>Eurotiomycetes</taxon>
        <taxon>Chaetothyriomycetidae</taxon>
        <taxon>Chaetothyriales</taxon>
        <taxon>Trichomeriaceae</taxon>
        <taxon>Knufia</taxon>
    </lineage>
</organism>
<evidence type="ECO:0000256" key="13">
    <source>
        <dbReference type="ARBA" id="ARBA00024531"/>
    </source>
</evidence>
<evidence type="ECO:0000256" key="6">
    <source>
        <dbReference type="ARBA" id="ARBA00022723"/>
    </source>
</evidence>
<dbReference type="EMBL" id="JAKLMC020000012">
    <property type="protein sequence ID" value="KAK5953300.1"/>
    <property type="molecule type" value="Genomic_DNA"/>
</dbReference>
<comment type="cofactor">
    <cofactor evidence="1">
        <name>Ca(2+)</name>
        <dbReference type="ChEBI" id="CHEBI:29108"/>
    </cofactor>
</comment>
<dbReference type="PANTHER" id="PTHR45792:SF7">
    <property type="entry name" value="PUTATIVE (AFU_ORTHOLOGUE AFUA_6G02710)-RELATED"/>
    <property type="match status" value="1"/>
</dbReference>
<evidence type="ECO:0000256" key="2">
    <source>
        <dbReference type="ARBA" id="ARBA00004651"/>
    </source>
</evidence>
<evidence type="ECO:0000256" key="9">
    <source>
        <dbReference type="ARBA" id="ARBA00022963"/>
    </source>
</evidence>
<keyword evidence="5" id="KW-0812">Transmembrane</keyword>
<feature type="compositionally biased region" description="Polar residues" evidence="15">
    <location>
        <begin position="504"/>
        <end position="516"/>
    </location>
</feature>
<evidence type="ECO:0000259" key="16">
    <source>
        <dbReference type="Pfam" id="PF01764"/>
    </source>
</evidence>
<evidence type="ECO:0000256" key="15">
    <source>
        <dbReference type="SAM" id="MobiDB-lite"/>
    </source>
</evidence>
<evidence type="ECO:0000256" key="11">
    <source>
        <dbReference type="ARBA" id="ARBA00023098"/>
    </source>
</evidence>
<proteinExistence type="predicted"/>
<keyword evidence="12" id="KW-0472">Membrane</keyword>
<evidence type="ECO:0000256" key="4">
    <source>
        <dbReference type="ARBA" id="ARBA00022553"/>
    </source>
</evidence>
<comment type="catalytic activity">
    <reaction evidence="13">
        <text>a 1,2-diacyl-sn-glycerol + H2O = a 2-acylglycerol + a fatty acid + H(+)</text>
        <dbReference type="Rhea" id="RHEA:33275"/>
        <dbReference type="ChEBI" id="CHEBI:15377"/>
        <dbReference type="ChEBI" id="CHEBI:15378"/>
        <dbReference type="ChEBI" id="CHEBI:17389"/>
        <dbReference type="ChEBI" id="CHEBI:17815"/>
        <dbReference type="ChEBI" id="CHEBI:28868"/>
        <dbReference type="EC" id="3.1.1.116"/>
    </reaction>
    <physiologicalReaction direction="left-to-right" evidence="13">
        <dbReference type="Rhea" id="RHEA:33276"/>
    </physiologicalReaction>
</comment>
<feature type="domain" description="Fungal lipase-type" evidence="16">
    <location>
        <begin position="780"/>
        <end position="878"/>
    </location>
</feature>
<keyword evidence="10" id="KW-1133">Transmembrane helix</keyword>
<feature type="compositionally biased region" description="Low complexity" evidence="15">
    <location>
        <begin position="472"/>
        <end position="496"/>
    </location>
</feature>
<feature type="compositionally biased region" description="Basic and acidic residues" evidence="15">
    <location>
        <begin position="446"/>
        <end position="465"/>
    </location>
</feature>
<keyword evidence="18" id="KW-1185">Reference proteome</keyword>
<dbReference type="GO" id="GO:0046340">
    <property type="term" value="P:diacylglycerol catabolic process"/>
    <property type="evidence" value="ECO:0007669"/>
    <property type="project" value="TreeGrafter"/>
</dbReference>
<sequence length="1128" mass="124330">MTSTATSREDLSIYREREKEYEKARKDALERQTEAPTLLWRGAAKTVSLATGATTFWLKTGVGAAKWGLAAGRQTTNAVIGINQAALEYVLKAGGRDVNDRTQVALRQGEAEHLVDKWISSLHLTLTAASLLASTGFFIAETTLNWSSESSLNGLHFLNALFGSTDASRAVAAIVEVMKKEIDKPGPDGHVNQVHTYELLTTVASFLFLQRSGRRKTEIEWRAASGDTTVWDIVIDDKGFRADVLGTRKTETLANADNLVQSPVIGDLNDEFAAIAAFADKDVLSNSMALSAQDQTNLSDEEIQQRILDQLPAGSRATITSETMLVKTIRVDIHGSENAEIEAPPGMVMVSEHPNFDNSSDVQTVIFRTASKAASRAEVEPNQQLRLEVRNTAAPLELDEVQGPMQLPALADGPTGPLANQKKTRKAVREGASPPPNHRRRPSQSKPEKERSQENGKSDKTEKAGVFKKALKSLSPTQSSTTLSRVVPSSSRSRNSSGGGFISPLTQTLKPLTSTKDTSRKPMFQVPTTQPTTPLMSPGISTSAEHEGQGPGYFTVHEQRRESTYSQTDTYSLHSNDSRPPSPTMSRSHLKASNSISRTRSQTEISMYQDQDEEAAYGTSHHQRSRSFQPSLYSMGTKDSAEDPLVLAPKTPMPRRSIFEDNKMLLALARDGIVPGQFPGRHLIWTLRRFGRSATAAYGKGFLRFMGLPMEPELLTKSREIVQKDIHHEHASFSDYTGFPEETIIKSSYLEPQGFERTYSDDFAPLIHFITIDLESKAIVLTCRGTLGFEDILTDMACDSDDLYWQGQAYKVHRGIRDAARRLMDSRNGNNIMSTLKENLEQYPEFGLVLAGHSLGGAVAAVLAIMLSEPSKHEPGEADKPSFVTAKRQKLLPSLAHTVAMQDIPPVALPAGRPIHVYSFGSPACVSPDLRVATRGLITTVINANDIIPYLSLGTLQDFKAVARRLKEDVSGAFSNIKQRASERIGRAILSFFLTGYTHSETTAGPPPPSNLAGDALGEDTWMWNELVEMRKVMVSEKLVPPGEIFTLESTRVFDRAPDETTTGGAEQAKHYTPLGRPATRIQLKYVRDVEKRFSEIRFTRSMFMEHTPYHYENNLSALERGVYDDAF</sequence>
<evidence type="ECO:0000256" key="8">
    <source>
        <dbReference type="ARBA" id="ARBA00022837"/>
    </source>
</evidence>
<comment type="subcellular location">
    <subcellularLocation>
        <location evidence="2">Cell membrane</location>
        <topology evidence="2">Multi-pass membrane protein</topology>
    </subcellularLocation>
</comment>
<keyword evidence="6" id="KW-0479">Metal-binding</keyword>
<feature type="region of interest" description="Disordered" evidence="15">
    <location>
        <begin position="406"/>
        <end position="602"/>
    </location>
</feature>
<evidence type="ECO:0000256" key="12">
    <source>
        <dbReference type="ARBA" id="ARBA00023136"/>
    </source>
</evidence>
<dbReference type="EC" id="3.1.1.116" evidence="14"/>
<protein>
    <recommendedName>
        <fullName evidence="14">sn-1-specific diacylglycerol lipase</fullName>
        <ecNumber evidence="14">3.1.1.116</ecNumber>
    </recommendedName>
</protein>
<evidence type="ECO:0000256" key="7">
    <source>
        <dbReference type="ARBA" id="ARBA00022801"/>
    </source>
</evidence>
<dbReference type="InterPro" id="IPR002921">
    <property type="entry name" value="Fungal_lipase-type"/>
</dbReference>
<feature type="compositionally biased region" description="Polar residues" evidence="15">
    <location>
        <begin position="526"/>
        <end position="543"/>
    </location>
</feature>
<evidence type="ECO:0000256" key="1">
    <source>
        <dbReference type="ARBA" id="ARBA00001913"/>
    </source>
</evidence>
<evidence type="ECO:0000313" key="17">
    <source>
        <dbReference type="EMBL" id="KAK5953300.1"/>
    </source>
</evidence>
<evidence type="ECO:0000256" key="10">
    <source>
        <dbReference type="ARBA" id="ARBA00022989"/>
    </source>
</evidence>
<dbReference type="Pfam" id="PF01764">
    <property type="entry name" value="Lipase_3"/>
    <property type="match status" value="1"/>
</dbReference>
<gene>
    <name evidence="17" type="ORF">OHC33_005868</name>
</gene>
<dbReference type="Gene3D" id="3.40.50.1820">
    <property type="entry name" value="alpha/beta hydrolase"/>
    <property type="match status" value="1"/>
</dbReference>
<keyword evidence="7" id="KW-0378">Hydrolase</keyword>
<keyword evidence="8" id="KW-0106">Calcium</keyword>
<dbReference type="InterPro" id="IPR029058">
    <property type="entry name" value="AB_hydrolase_fold"/>
</dbReference>
<dbReference type="GO" id="GO:0016298">
    <property type="term" value="F:lipase activity"/>
    <property type="evidence" value="ECO:0007669"/>
    <property type="project" value="TreeGrafter"/>
</dbReference>
<dbReference type="GO" id="GO:0019369">
    <property type="term" value="P:arachidonate metabolic process"/>
    <property type="evidence" value="ECO:0007669"/>
    <property type="project" value="TreeGrafter"/>
</dbReference>
<comment type="caution">
    <text evidence="17">The sequence shown here is derived from an EMBL/GenBank/DDBJ whole genome shotgun (WGS) entry which is preliminary data.</text>
</comment>